<keyword evidence="9" id="KW-1185">Reference proteome</keyword>
<name>A0A3B5YQX6_WHEAT</name>
<dbReference type="GeneID" id="123083534"/>
<dbReference type="InterPro" id="IPR001954">
    <property type="entry name" value="Glia_glutenin"/>
</dbReference>
<evidence type="ECO:0000256" key="4">
    <source>
        <dbReference type="ARBA" id="ARBA00023129"/>
    </source>
</evidence>
<dbReference type="RefSeq" id="XP_044361494.1">
    <property type="nucleotide sequence ID" value="XM_044505559.1"/>
</dbReference>
<comment type="similarity">
    <text evidence="1">Belongs to the gliadin/glutenin family.</text>
</comment>
<evidence type="ECO:0000256" key="5">
    <source>
        <dbReference type="SAM" id="MobiDB-lite"/>
    </source>
</evidence>
<reference evidence="8" key="2">
    <citation type="submission" date="2018-10" db="UniProtKB">
        <authorList>
            <consortium name="EnsemblPlants"/>
        </authorList>
    </citation>
    <scope>IDENTIFICATION</scope>
</reference>
<protein>
    <recommendedName>
        <fullName evidence="7">Bifunctional inhibitor/plant lipid transfer protein/seed storage helical domain-containing protein</fullName>
    </recommendedName>
</protein>
<evidence type="ECO:0000259" key="7">
    <source>
        <dbReference type="SMART" id="SM00499"/>
    </source>
</evidence>
<dbReference type="Proteomes" id="UP000019116">
    <property type="component" value="Chromosome 1B"/>
</dbReference>
<evidence type="ECO:0000256" key="2">
    <source>
        <dbReference type="ARBA" id="ARBA00022729"/>
    </source>
</evidence>
<accession>A0A3B5YQX6</accession>
<proteinExistence type="inferred from homology"/>
<organism evidence="8">
    <name type="scientific">Triticum aestivum</name>
    <name type="common">Wheat</name>
    <dbReference type="NCBI Taxonomy" id="4565"/>
    <lineage>
        <taxon>Eukaryota</taxon>
        <taxon>Viridiplantae</taxon>
        <taxon>Streptophyta</taxon>
        <taxon>Embryophyta</taxon>
        <taxon>Tracheophyta</taxon>
        <taxon>Spermatophyta</taxon>
        <taxon>Magnoliopsida</taxon>
        <taxon>Liliopsida</taxon>
        <taxon>Poales</taxon>
        <taxon>Poaceae</taxon>
        <taxon>BOP clade</taxon>
        <taxon>Pooideae</taxon>
        <taxon>Triticodae</taxon>
        <taxon>Triticeae</taxon>
        <taxon>Triticinae</taxon>
        <taxon>Triticum</taxon>
    </lineage>
</organism>
<feature type="region of interest" description="Disordered" evidence="5">
    <location>
        <begin position="127"/>
        <end position="146"/>
    </location>
</feature>
<feature type="signal peptide" evidence="6">
    <location>
        <begin position="1"/>
        <end position="19"/>
    </location>
</feature>
<evidence type="ECO:0000256" key="1">
    <source>
        <dbReference type="ARBA" id="ARBA00007506"/>
    </source>
</evidence>
<dbReference type="CDD" id="cd00261">
    <property type="entry name" value="AAI_SS"/>
    <property type="match status" value="1"/>
</dbReference>
<evidence type="ECO:0000256" key="6">
    <source>
        <dbReference type="SAM" id="SignalP"/>
    </source>
</evidence>
<dbReference type="Gramene" id="TraesCS1B02G009877.1">
    <property type="protein sequence ID" value="TraesCS1B02G009877.1.cds1"/>
    <property type="gene ID" value="TraesCS1B02G009877"/>
</dbReference>
<dbReference type="SUPFAM" id="SSF47699">
    <property type="entry name" value="Bifunctional inhibitor/lipid-transfer protein/seed storage 2S albumin"/>
    <property type="match status" value="1"/>
</dbReference>
<reference evidence="8" key="1">
    <citation type="submission" date="2018-08" db="EMBL/GenBank/DDBJ databases">
        <authorList>
            <person name="Rossello M."/>
        </authorList>
    </citation>
    <scope>NUCLEOTIDE SEQUENCE [LARGE SCALE GENOMIC DNA]</scope>
    <source>
        <strain evidence="8">cv. Chinese Spring</strain>
    </source>
</reference>
<dbReference type="Pfam" id="PF13016">
    <property type="entry name" value="Gliadin"/>
    <property type="match status" value="1"/>
</dbReference>
<dbReference type="SMART" id="SM00499">
    <property type="entry name" value="AAI"/>
    <property type="match status" value="1"/>
</dbReference>
<keyword evidence="3" id="KW-0758">Storage protein</keyword>
<evidence type="ECO:0000256" key="3">
    <source>
        <dbReference type="ARBA" id="ARBA00022761"/>
    </source>
</evidence>
<dbReference type="Gene3D" id="1.10.110.10">
    <property type="entry name" value="Plant lipid-transfer and hydrophobic proteins"/>
    <property type="match status" value="2"/>
</dbReference>
<evidence type="ECO:0000313" key="8">
    <source>
        <dbReference type="EnsemblPlants" id="TraesCS1B02G009877.1.cds1"/>
    </source>
</evidence>
<dbReference type="EnsemblPlants" id="TraesCS1B02G009877.1">
    <property type="protein sequence ID" value="TraesCS1B02G009877.1.cds1"/>
    <property type="gene ID" value="TraesCS1B02G009877"/>
</dbReference>
<feature type="domain" description="Bifunctional inhibitor/plant lipid transfer protein/seed storage helical" evidence="7">
    <location>
        <begin position="47"/>
        <end position="190"/>
    </location>
</feature>
<dbReference type="InterPro" id="IPR016140">
    <property type="entry name" value="Bifunc_inhib/LTP/seed_store"/>
</dbReference>
<dbReference type="AlphaFoldDB" id="A0A3B5YQX6"/>
<keyword evidence="4" id="KW-0708">Seed storage protein</keyword>
<dbReference type="InterPro" id="IPR036312">
    <property type="entry name" value="Bifun_inhib/LTP/seed_sf"/>
</dbReference>
<keyword evidence="2 6" id="KW-0732">Signal</keyword>
<dbReference type="GO" id="GO:0045735">
    <property type="term" value="F:nutrient reservoir activity"/>
    <property type="evidence" value="ECO:0007669"/>
    <property type="project" value="UniProtKB-KW"/>
</dbReference>
<sequence>MKTFPIISLLAMAMTIATATTTMQLDPSVHVLQRPQQPFLEQELNACTEFILQQCSPISSSESGLRVFRKQIVVLSQFGLRSSGCELMQQQCCEQLAQISDQDRCTAIHSIAHAIIVQQEQQQQQQVGQDFPQSQQQQQQQPGQGTVVQPQQQLGQGFIQPQQLAQLQSIMSLVLQTLPTMCNVHVTPYCSMITTPVGSIIFGDGQ</sequence>
<dbReference type="PANTHER" id="PTHR33454">
    <property type="entry name" value="PROLAMIN PPROL 14P"/>
    <property type="match status" value="1"/>
</dbReference>
<evidence type="ECO:0000313" key="9">
    <source>
        <dbReference type="Proteomes" id="UP000019116"/>
    </source>
</evidence>
<feature type="chain" id="PRO_5043169934" description="Bifunctional inhibitor/plant lipid transfer protein/seed storage helical domain-containing protein" evidence="6">
    <location>
        <begin position="20"/>
        <end position="206"/>
    </location>
</feature>
<dbReference type="PANTHER" id="PTHR33454:SF16">
    <property type="entry name" value="GAMMA-GLIADIN"/>
    <property type="match status" value="1"/>
</dbReference>
<gene>
    <name evidence="8" type="primary">LOC123083534</name>
</gene>
<dbReference type="Gramene" id="TraesCS1B03G0018600.1">
    <property type="protein sequence ID" value="TraesCS1B03G0018600.1.CDS1"/>
    <property type="gene ID" value="TraesCS1B03G0018600"/>
</dbReference>
<dbReference type="PRINTS" id="PR00208">
    <property type="entry name" value="GLIADGLUTEN"/>
</dbReference>